<dbReference type="Proteomes" id="UP001500751">
    <property type="component" value="Unassembled WGS sequence"/>
</dbReference>
<comment type="caution">
    <text evidence="1">The sequence shown here is derived from an EMBL/GenBank/DDBJ whole genome shotgun (WGS) entry which is preliminary data.</text>
</comment>
<dbReference type="EMBL" id="BAAAQN010000011">
    <property type="protein sequence ID" value="GAA2025477.1"/>
    <property type="molecule type" value="Genomic_DNA"/>
</dbReference>
<evidence type="ECO:0008006" key="3">
    <source>
        <dbReference type="Google" id="ProtNLM"/>
    </source>
</evidence>
<sequence length="240" mass="24659">MAEAPDVPALPALRAVLPGGVLRRGGVVAVQDRVRAWGEAPSYLALALAAGASAGGAWCGVVGLPGFGIAAASGMGADLGRFLMVDEPGERWAEAVNVLAGAVDVVLVRPPRRPSGEHVRRIGARIRRTARQRGAVLLVAGEWPGADVRLRLTESVWSGLGAGTGHLTGRRVTVAVDGRGAAGRERTARLWLPAADGAVREWVAETAGSTGTAGTTDRQGFGGISAEIRDGGEVVRLWSA</sequence>
<protein>
    <recommendedName>
        <fullName evidence="3">Protein RecA</fullName>
    </recommendedName>
</protein>
<gene>
    <name evidence="1" type="ORF">GCM10009839_24500</name>
</gene>
<evidence type="ECO:0000313" key="1">
    <source>
        <dbReference type="EMBL" id="GAA2025477.1"/>
    </source>
</evidence>
<proteinExistence type="predicted"/>
<reference evidence="2" key="1">
    <citation type="journal article" date="2019" name="Int. J. Syst. Evol. Microbiol.">
        <title>The Global Catalogue of Microorganisms (GCM) 10K type strain sequencing project: providing services to taxonomists for standard genome sequencing and annotation.</title>
        <authorList>
            <consortium name="The Broad Institute Genomics Platform"/>
            <consortium name="The Broad Institute Genome Sequencing Center for Infectious Disease"/>
            <person name="Wu L."/>
            <person name="Ma J."/>
        </authorList>
    </citation>
    <scope>NUCLEOTIDE SEQUENCE [LARGE SCALE GENOMIC DNA]</scope>
    <source>
        <strain evidence="2">JCM 16014</strain>
    </source>
</reference>
<organism evidence="1 2">
    <name type="scientific">Catenulispora yoronensis</name>
    <dbReference type="NCBI Taxonomy" id="450799"/>
    <lineage>
        <taxon>Bacteria</taxon>
        <taxon>Bacillati</taxon>
        <taxon>Actinomycetota</taxon>
        <taxon>Actinomycetes</taxon>
        <taxon>Catenulisporales</taxon>
        <taxon>Catenulisporaceae</taxon>
        <taxon>Catenulispora</taxon>
    </lineage>
</organism>
<keyword evidence="2" id="KW-1185">Reference proteome</keyword>
<name>A0ABP5FFG0_9ACTN</name>
<evidence type="ECO:0000313" key="2">
    <source>
        <dbReference type="Proteomes" id="UP001500751"/>
    </source>
</evidence>
<accession>A0ABP5FFG0</accession>